<accession>A0A1J4VA05</accession>
<proteinExistence type="predicted"/>
<gene>
    <name evidence="1" type="ORF">AUJ44_04520</name>
</gene>
<evidence type="ECO:0000313" key="1">
    <source>
        <dbReference type="EMBL" id="OIO31374.1"/>
    </source>
</evidence>
<dbReference type="Proteomes" id="UP000183206">
    <property type="component" value="Unassembled WGS sequence"/>
</dbReference>
<dbReference type="EMBL" id="MNVO01000066">
    <property type="protein sequence ID" value="OIO31374.1"/>
    <property type="molecule type" value="Genomic_DNA"/>
</dbReference>
<evidence type="ECO:0000313" key="2">
    <source>
        <dbReference type="Proteomes" id="UP000183206"/>
    </source>
</evidence>
<organism evidence="1 2">
    <name type="scientific">Candidatus Nomurabacteria bacterium CG1_02_47_685</name>
    <dbReference type="NCBI Taxonomy" id="1805282"/>
    <lineage>
        <taxon>Bacteria</taxon>
        <taxon>Candidatus Nomuraibacteriota</taxon>
    </lineage>
</organism>
<sequence length="90" mass="10559">MLYKTEVCPIAKHRGDGTFAKWRSIASNNAVIRQKLRRGEFLKSANNKTRFQFIRFNISRLNIIYISKRRFCQPFATAQFLADSTLNILF</sequence>
<protein>
    <submittedName>
        <fullName evidence="1">Uncharacterized protein</fullName>
    </submittedName>
</protein>
<name>A0A1J4VA05_9BACT</name>
<comment type="caution">
    <text evidence="1">The sequence shown here is derived from an EMBL/GenBank/DDBJ whole genome shotgun (WGS) entry which is preliminary data.</text>
</comment>
<reference evidence="1 2" key="1">
    <citation type="journal article" date="2016" name="Environ. Microbiol.">
        <title>Genomic resolution of a cold subsurface aquifer community provides metabolic insights for novel microbes adapted to high CO concentrations.</title>
        <authorList>
            <person name="Probst A.J."/>
            <person name="Castelle C.J."/>
            <person name="Singh A."/>
            <person name="Brown C.T."/>
            <person name="Anantharaman K."/>
            <person name="Sharon I."/>
            <person name="Hug L.A."/>
            <person name="Burstein D."/>
            <person name="Emerson J.B."/>
            <person name="Thomas B.C."/>
            <person name="Banfield J.F."/>
        </authorList>
    </citation>
    <scope>NUCLEOTIDE SEQUENCE [LARGE SCALE GENOMIC DNA]</scope>
    <source>
        <strain evidence="1">CG1_02_47_685</strain>
    </source>
</reference>
<dbReference type="AlphaFoldDB" id="A0A1J4VA05"/>